<keyword evidence="5 9" id="KW-0798">TonB box</keyword>
<dbReference type="PANTHER" id="PTHR47234">
    <property type="match status" value="1"/>
</dbReference>
<evidence type="ECO:0000256" key="8">
    <source>
        <dbReference type="PROSITE-ProRule" id="PRU01360"/>
    </source>
</evidence>
<dbReference type="Proteomes" id="UP001520878">
    <property type="component" value="Unassembled WGS sequence"/>
</dbReference>
<keyword evidence="3 8" id="KW-1134">Transmembrane beta strand</keyword>
<reference evidence="13 14" key="1">
    <citation type="submission" date="2021-10" db="EMBL/GenBank/DDBJ databases">
        <title>Draft genome of Aestuariibacter halophilus JC2043.</title>
        <authorList>
            <person name="Emsley S.A."/>
            <person name="Pfannmuller K.M."/>
            <person name="Ushijima B."/>
            <person name="Saw J.H."/>
            <person name="Videau P."/>
        </authorList>
    </citation>
    <scope>NUCLEOTIDE SEQUENCE [LARGE SCALE GENOMIC DNA]</scope>
    <source>
        <strain evidence="13 14">JC2043</strain>
    </source>
</reference>
<dbReference type="PANTHER" id="PTHR47234:SF2">
    <property type="entry name" value="TONB-DEPENDENT RECEPTOR"/>
    <property type="match status" value="1"/>
</dbReference>
<keyword evidence="13" id="KW-0675">Receptor</keyword>
<accession>A0ABS8G358</accession>
<dbReference type="InterPro" id="IPR039426">
    <property type="entry name" value="TonB-dep_rcpt-like"/>
</dbReference>
<proteinExistence type="inferred from homology"/>
<evidence type="ECO:0000259" key="12">
    <source>
        <dbReference type="Pfam" id="PF07715"/>
    </source>
</evidence>
<sequence length="915" mass="100450">MSVHLSHRRFRRAGLSCAVAGAMLGTTTAALAQTTDTADTTEQAAPSVERIAVTGSRLKRIAVEGASPIITISAADIAATGYTTVSDVLRNSNLNSFGSWGGGANNSWGSQSTVALKGSSVNHTLTLLNGRRMAKSPVLDGGASNLNTIPAAAIERIEILSDGASAIYGTDAIAGVINIILRDDFQGVEVQVKGERPEAEGGDSEFYSFTGGLSGEMGNMVFSWEHYEYDPIMQKDRDFLKAHVVEGDGTHIQDWVGLSTSGRTLMKNASTWDWLNPIVNANGSCDMYNLGNSTEFYGELQDYDYPSDRLCAYDYTLEAAWGSKIRRDSMLMNYTYDINSDVTLTARGYWSNQEALDVSAPTPATIWFDKDLPSYETAEGWILREVEAGDGLRYRFNTLGNRIAEHNDNNLDLLIALEGSTDRFSWDVSANYNRYNYFVWGRNYLLSSALTDAVGDVNADTGQFEGWDPRDPHAVVPDAIVTNADKRAEAVYAELSGGVQFDLFELPGGAVSAYVGASLRNEQYRSSIDSQSEAGNVIGGNGGSGGAGERDVSAVYFESVLPLFDSVELNIAGRYDDYSDFGGTFNPQVSLRYKPMESLLLRASYGTGFRAPTLSDLYQSRVEGFEREVNYRLCHQDNAAQNPGLGVPELVEMTLSNCQVSGSEFSHISGGNPDIQPEESTTYNVGAVYQINDDWSVSLDAWQLELDDEIDELGDDAIIRMDYLNSLGLIEPVSSLFPGVGVSFNDGNRFVQLVNVTGNFGSSERSGVEFSLNGRMQTEWGDFSIKLNWSHFNKYTYTFVNSQGEFEVAQDQIGYIGYPEDRISSTLDYTLGDHRISLYSNYTSSQDRSGNNVLDDYISHNLTYRYAASWDADIALSVLNLTDKQPPLESNTNAPNTQLYNYTGRNLVLSYKQRF</sequence>
<dbReference type="Pfam" id="PF07715">
    <property type="entry name" value="Plug"/>
    <property type="match status" value="1"/>
</dbReference>
<dbReference type="EMBL" id="JAJEWP010000001">
    <property type="protein sequence ID" value="MCC2615005.1"/>
    <property type="molecule type" value="Genomic_DNA"/>
</dbReference>
<dbReference type="InterPro" id="IPR000531">
    <property type="entry name" value="Beta-barrel_TonB"/>
</dbReference>
<keyword evidence="6 8" id="KW-0472">Membrane</keyword>
<dbReference type="RefSeq" id="WP_229156918.1">
    <property type="nucleotide sequence ID" value="NZ_JAJEWP010000001.1"/>
</dbReference>
<gene>
    <name evidence="13" type="ORF">LJ739_01960</name>
</gene>
<feature type="domain" description="TonB-dependent receptor-like beta-barrel" evidence="11">
    <location>
        <begin position="406"/>
        <end position="881"/>
    </location>
</feature>
<keyword evidence="10" id="KW-0732">Signal</keyword>
<evidence type="ECO:0000256" key="5">
    <source>
        <dbReference type="ARBA" id="ARBA00023077"/>
    </source>
</evidence>
<dbReference type="InterPro" id="IPR037066">
    <property type="entry name" value="Plug_dom_sf"/>
</dbReference>
<organism evidence="13 14">
    <name type="scientific">Fluctibacter halophilus</name>
    <dbReference type="NCBI Taxonomy" id="226011"/>
    <lineage>
        <taxon>Bacteria</taxon>
        <taxon>Pseudomonadati</taxon>
        <taxon>Pseudomonadota</taxon>
        <taxon>Gammaproteobacteria</taxon>
        <taxon>Alteromonadales</taxon>
        <taxon>Alteromonadaceae</taxon>
        <taxon>Fluctibacter</taxon>
    </lineage>
</organism>
<dbReference type="InterPro" id="IPR012910">
    <property type="entry name" value="Plug_dom"/>
</dbReference>
<feature type="domain" description="TonB-dependent receptor plug" evidence="12">
    <location>
        <begin position="66"/>
        <end position="176"/>
    </location>
</feature>
<keyword evidence="7 8" id="KW-0998">Cell outer membrane</keyword>
<comment type="caution">
    <text evidence="13">The sequence shown here is derived from an EMBL/GenBank/DDBJ whole genome shotgun (WGS) entry which is preliminary data.</text>
</comment>
<evidence type="ECO:0000256" key="6">
    <source>
        <dbReference type="ARBA" id="ARBA00023136"/>
    </source>
</evidence>
<dbReference type="Gene3D" id="2.40.170.20">
    <property type="entry name" value="TonB-dependent receptor, beta-barrel domain"/>
    <property type="match status" value="1"/>
</dbReference>
<comment type="similarity">
    <text evidence="8 9">Belongs to the TonB-dependent receptor family.</text>
</comment>
<evidence type="ECO:0000313" key="13">
    <source>
        <dbReference type="EMBL" id="MCC2615005.1"/>
    </source>
</evidence>
<evidence type="ECO:0000256" key="2">
    <source>
        <dbReference type="ARBA" id="ARBA00022448"/>
    </source>
</evidence>
<evidence type="ECO:0000259" key="11">
    <source>
        <dbReference type="Pfam" id="PF00593"/>
    </source>
</evidence>
<comment type="subcellular location">
    <subcellularLocation>
        <location evidence="1 8">Cell outer membrane</location>
        <topology evidence="1 8">Multi-pass membrane protein</topology>
    </subcellularLocation>
</comment>
<dbReference type="Gene3D" id="2.170.130.10">
    <property type="entry name" value="TonB-dependent receptor, plug domain"/>
    <property type="match status" value="1"/>
</dbReference>
<dbReference type="SUPFAM" id="SSF56935">
    <property type="entry name" value="Porins"/>
    <property type="match status" value="1"/>
</dbReference>
<name>A0ABS8G358_9ALTE</name>
<evidence type="ECO:0000256" key="10">
    <source>
        <dbReference type="SAM" id="SignalP"/>
    </source>
</evidence>
<keyword evidence="2 8" id="KW-0813">Transport</keyword>
<feature type="signal peptide" evidence="10">
    <location>
        <begin position="1"/>
        <end position="32"/>
    </location>
</feature>
<evidence type="ECO:0000256" key="1">
    <source>
        <dbReference type="ARBA" id="ARBA00004571"/>
    </source>
</evidence>
<evidence type="ECO:0000256" key="3">
    <source>
        <dbReference type="ARBA" id="ARBA00022452"/>
    </source>
</evidence>
<evidence type="ECO:0000256" key="4">
    <source>
        <dbReference type="ARBA" id="ARBA00022692"/>
    </source>
</evidence>
<protein>
    <submittedName>
        <fullName evidence="13">TonB-dependent receptor</fullName>
    </submittedName>
</protein>
<keyword evidence="4 8" id="KW-0812">Transmembrane</keyword>
<dbReference type="Pfam" id="PF00593">
    <property type="entry name" value="TonB_dep_Rec_b-barrel"/>
    <property type="match status" value="1"/>
</dbReference>
<evidence type="ECO:0000256" key="7">
    <source>
        <dbReference type="ARBA" id="ARBA00023237"/>
    </source>
</evidence>
<evidence type="ECO:0000313" key="14">
    <source>
        <dbReference type="Proteomes" id="UP001520878"/>
    </source>
</evidence>
<feature type="chain" id="PRO_5045915110" evidence="10">
    <location>
        <begin position="33"/>
        <end position="915"/>
    </location>
</feature>
<dbReference type="InterPro" id="IPR036942">
    <property type="entry name" value="Beta-barrel_TonB_sf"/>
</dbReference>
<dbReference type="PROSITE" id="PS52016">
    <property type="entry name" value="TONB_DEPENDENT_REC_3"/>
    <property type="match status" value="1"/>
</dbReference>
<evidence type="ECO:0000256" key="9">
    <source>
        <dbReference type="RuleBase" id="RU003357"/>
    </source>
</evidence>
<keyword evidence="14" id="KW-1185">Reference proteome</keyword>